<organism evidence="2 3">
    <name type="scientific">Zea mays</name>
    <name type="common">Maize</name>
    <dbReference type="NCBI Taxonomy" id="4577"/>
    <lineage>
        <taxon>Eukaryota</taxon>
        <taxon>Viridiplantae</taxon>
        <taxon>Streptophyta</taxon>
        <taxon>Embryophyta</taxon>
        <taxon>Tracheophyta</taxon>
        <taxon>Spermatophyta</taxon>
        <taxon>Magnoliopsida</taxon>
        <taxon>Liliopsida</taxon>
        <taxon>Poales</taxon>
        <taxon>Poaceae</taxon>
        <taxon>PACMAD clade</taxon>
        <taxon>Panicoideae</taxon>
        <taxon>Andropogonodae</taxon>
        <taxon>Andropogoneae</taxon>
        <taxon>Tripsacinae</taxon>
        <taxon>Zea</taxon>
    </lineage>
</organism>
<evidence type="ECO:0000313" key="3">
    <source>
        <dbReference type="Proteomes" id="UP000007305"/>
    </source>
</evidence>
<keyword evidence="3" id="KW-1185">Reference proteome</keyword>
<reference evidence="3" key="1">
    <citation type="journal article" date="2009" name="Science">
        <title>The B73 maize genome: complexity, diversity, and dynamics.</title>
        <authorList>
            <person name="Schnable P.S."/>
            <person name="Ware D."/>
            <person name="Fulton R.S."/>
            <person name="Stein J.C."/>
            <person name="Wei F."/>
            <person name="Pasternak S."/>
            <person name="Liang C."/>
            <person name="Zhang J."/>
            <person name="Fulton L."/>
            <person name="Graves T.A."/>
            <person name="Minx P."/>
            <person name="Reily A.D."/>
            <person name="Courtney L."/>
            <person name="Kruchowski S.S."/>
            <person name="Tomlinson C."/>
            <person name="Strong C."/>
            <person name="Delehaunty K."/>
            <person name="Fronick C."/>
            <person name="Courtney B."/>
            <person name="Rock S.M."/>
            <person name="Belter E."/>
            <person name="Du F."/>
            <person name="Kim K."/>
            <person name="Abbott R.M."/>
            <person name="Cotton M."/>
            <person name="Levy A."/>
            <person name="Marchetto P."/>
            <person name="Ochoa K."/>
            <person name="Jackson S.M."/>
            <person name="Gillam B."/>
            <person name="Chen W."/>
            <person name="Yan L."/>
            <person name="Higginbotham J."/>
            <person name="Cardenas M."/>
            <person name="Waligorski J."/>
            <person name="Applebaum E."/>
            <person name="Phelps L."/>
            <person name="Falcone J."/>
            <person name="Kanchi K."/>
            <person name="Thane T."/>
            <person name="Scimone A."/>
            <person name="Thane N."/>
            <person name="Henke J."/>
            <person name="Wang T."/>
            <person name="Ruppert J."/>
            <person name="Shah N."/>
            <person name="Rotter K."/>
            <person name="Hodges J."/>
            <person name="Ingenthron E."/>
            <person name="Cordes M."/>
            <person name="Kohlberg S."/>
            <person name="Sgro J."/>
            <person name="Delgado B."/>
            <person name="Mead K."/>
            <person name="Chinwalla A."/>
            <person name="Leonard S."/>
            <person name="Crouse K."/>
            <person name="Collura K."/>
            <person name="Kudrna D."/>
            <person name="Currie J."/>
            <person name="He R."/>
            <person name="Angelova A."/>
            <person name="Rajasekar S."/>
            <person name="Mueller T."/>
            <person name="Lomeli R."/>
            <person name="Scara G."/>
            <person name="Ko A."/>
            <person name="Delaney K."/>
            <person name="Wissotski M."/>
            <person name="Lopez G."/>
            <person name="Campos D."/>
            <person name="Braidotti M."/>
            <person name="Ashley E."/>
            <person name="Golser W."/>
            <person name="Kim H."/>
            <person name="Lee S."/>
            <person name="Lin J."/>
            <person name="Dujmic Z."/>
            <person name="Kim W."/>
            <person name="Talag J."/>
            <person name="Zuccolo A."/>
            <person name="Fan C."/>
            <person name="Sebastian A."/>
            <person name="Kramer M."/>
            <person name="Spiegel L."/>
            <person name="Nascimento L."/>
            <person name="Zutavern T."/>
            <person name="Miller B."/>
            <person name="Ambroise C."/>
            <person name="Muller S."/>
            <person name="Spooner W."/>
            <person name="Narechania A."/>
            <person name="Ren L."/>
            <person name="Wei S."/>
            <person name="Kumari S."/>
            <person name="Faga B."/>
            <person name="Levy M.J."/>
            <person name="McMahan L."/>
            <person name="Van Buren P."/>
            <person name="Vaughn M.W."/>
            <person name="Ying K."/>
            <person name="Yeh C.-T."/>
            <person name="Emrich S.J."/>
            <person name="Jia Y."/>
            <person name="Kalyanaraman A."/>
            <person name="Hsia A.-P."/>
            <person name="Barbazuk W.B."/>
            <person name="Baucom R.S."/>
            <person name="Brutnell T.P."/>
            <person name="Carpita N.C."/>
            <person name="Chaparro C."/>
            <person name="Chia J.-M."/>
            <person name="Deragon J.-M."/>
            <person name="Estill J.C."/>
            <person name="Fu Y."/>
            <person name="Jeddeloh J.A."/>
            <person name="Han Y."/>
            <person name="Lee H."/>
            <person name="Li P."/>
            <person name="Lisch D.R."/>
            <person name="Liu S."/>
            <person name="Liu Z."/>
            <person name="Nagel D.H."/>
            <person name="McCann M.C."/>
            <person name="SanMiguel P."/>
            <person name="Myers A.M."/>
            <person name="Nettleton D."/>
            <person name="Nguyen J."/>
            <person name="Penning B.W."/>
            <person name="Ponnala L."/>
            <person name="Schneider K.L."/>
            <person name="Schwartz D.C."/>
            <person name="Sharma A."/>
            <person name="Soderlund C."/>
            <person name="Springer N.M."/>
            <person name="Sun Q."/>
            <person name="Wang H."/>
            <person name="Waterman M."/>
            <person name="Westerman R."/>
            <person name="Wolfgruber T.K."/>
            <person name="Yang L."/>
            <person name="Yu Y."/>
            <person name="Zhang L."/>
            <person name="Zhou S."/>
            <person name="Zhu Q."/>
            <person name="Bennetzen J.L."/>
            <person name="Dawe R.K."/>
            <person name="Jiang J."/>
            <person name="Jiang N."/>
            <person name="Presting G.G."/>
            <person name="Wessler S.R."/>
            <person name="Aluru S."/>
            <person name="Martienssen R.A."/>
            <person name="Clifton S.W."/>
            <person name="McCombie W.R."/>
            <person name="Wing R.A."/>
            <person name="Wilson R.K."/>
        </authorList>
    </citation>
    <scope>NUCLEOTIDE SEQUENCE [LARGE SCALE GENOMIC DNA]</scope>
    <source>
        <strain evidence="3">cv. B73</strain>
    </source>
</reference>
<accession>A0A804P884</accession>
<feature type="compositionally biased region" description="Basic residues" evidence="1">
    <location>
        <begin position="235"/>
        <end position="259"/>
    </location>
</feature>
<evidence type="ECO:0000313" key="2">
    <source>
        <dbReference type="EnsemblPlants" id="Zm00001eb215370_P001"/>
    </source>
</evidence>
<protein>
    <submittedName>
        <fullName evidence="2">Uncharacterized protein</fullName>
    </submittedName>
</protein>
<reference evidence="2" key="2">
    <citation type="submission" date="2019-07" db="EMBL/GenBank/DDBJ databases">
        <authorList>
            <person name="Seetharam A."/>
            <person name="Woodhouse M."/>
            <person name="Cannon E."/>
        </authorList>
    </citation>
    <scope>NUCLEOTIDE SEQUENCE [LARGE SCALE GENOMIC DNA]</scope>
    <source>
        <strain evidence="2">cv. B73</strain>
    </source>
</reference>
<feature type="compositionally biased region" description="Basic and acidic residues" evidence="1">
    <location>
        <begin position="268"/>
        <end position="280"/>
    </location>
</feature>
<dbReference type="Gramene" id="Zm00001eb215370_T001">
    <property type="protein sequence ID" value="Zm00001eb215370_P001"/>
    <property type="gene ID" value="Zm00001eb215370"/>
</dbReference>
<dbReference type="EnsemblPlants" id="Zm00001eb215370_T001">
    <property type="protein sequence ID" value="Zm00001eb215370_P001"/>
    <property type="gene ID" value="Zm00001eb215370"/>
</dbReference>
<name>A0A804P884_MAIZE</name>
<feature type="compositionally biased region" description="Polar residues" evidence="1">
    <location>
        <begin position="309"/>
        <end position="320"/>
    </location>
</feature>
<dbReference type="InParanoid" id="A0A804P884"/>
<feature type="region of interest" description="Disordered" evidence="1">
    <location>
        <begin position="91"/>
        <end position="320"/>
    </location>
</feature>
<dbReference type="Proteomes" id="UP000007305">
    <property type="component" value="Chromosome 5"/>
</dbReference>
<feature type="compositionally biased region" description="Low complexity" evidence="1">
    <location>
        <begin position="190"/>
        <end position="203"/>
    </location>
</feature>
<evidence type="ECO:0000256" key="1">
    <source>
        <dbReference type="SAM" id="MobiDB-lite"/>
    </source>
</evidence>
<feature type="region of interest" description="Disordered" evidence="1">
    <location>
        <begin position="12"/>
        <end position="47"/>
    </location>
</feature>
<feature type="compositionally biased region" description="Basic residues" evidence="1">
    <location>
        <begin position="180"/>
        <end position="189"/>
    </location>
</feature>
<feature type="compositionally biased region" description="Polar residues" evidence="1">
    <location>
        <begin position="19"/>
        <end position="41"/>
    </location>
</feature>
<sequence length="320" mass="34702">MQISPDGACAAAGAASCARQTLPSSSPPRHQASDATQQQLSYPPRWHSGSYYPSPHCCAAQSSASPHPRLSFPAVPSDHQLLVLLSAEGSDEDLEPAHQPRRPSRAGAAEHHGGRGAVPCALPSVAGADAAPGQQLRRRRAHRRDHRVRPSPSPSPSRGPVQAAHARLPAVAPGPELQHGPRRPGRRGQRPAAAADGRAPGAGDLRRGAGRAPGRAHRAQDAPPHRLCRPQGRDRRGRVPHRRLRRLLRHRRLARHRPQRQGPARGAQEPRRLHRPDRACPRTPTPPLTVDPTPEAPEQSTARRHRATAYNTSLYCTRTE</sequence>
<proteinExistence type="predicted"/>
<dbReference type="AlphaFoldDB" id="A0A804P884"/>
<reference evidence="2" key="3">
    <citation type="submission" date="2021-05" db="UniProtKB">
        <authorList>
            <consortium name="EnsemblPlants"/>
        </authorList>
    </citation>
    <scope>IDENTIFICATION</scope>
    <source>
        <strain evidence="2">cv. B73</strain>
    </source>
</reference>
<feature type="compositionally biased region" description="Basic residues" evidence="1">
    <location>
        <begin position="136"/>
        <end position="149"/>
    </location>
</feature>